<dbReference type="GO" id="GO:0015920">
    <property type="term" value="P:lipopolysaccharide transport"/>
    <property type="evidence" value="ECO:0007669"/>
    <property type="project" value="TreeGrafter"/>
</dbReference>
<reference evidence="7 8" key="1">
    <citation type="submission" date="2016-11" db="EMBL/GenBank/DDBJ databases">
        <authorList>
            <person name="Jaros S."/>
            <person name="Januszkiewicz K."/>
            <person name="Wedrychowicz H."/>
        </authorList>
    </citation>
    <scope>NUCLEOTIDE SEQUENCE [LARGE SCALE GENOMIC DNA]</scope>
    <source>
        <strain evidence="7">NCIMB 2154T</strain>
    </source>
</reference>
<evidence type="ECO:0000256" key="6">
    <source>
        <dbReference type="SAM" id="Phobius"/>
    </source>
</evidence>
<name>A0A2H1E8M9_9FLAO</name>
<evidence type="ECO:0000313" key="7">
    <source>
        <dbReference type="EMBL" id="SFZ81761.1"/>
    </source>
</evidence>
<keyword evidence="8" id="KW-1185">Reference proteome</keyword>
<evidence type="ECO:0000313" key="8">
    <source>
        <dbReference type="Proteomes" id="UP000231564"/>
    </source>
</evidence>
<dbReference type="InterPro" id="IPR005495">
    <property type="entry name" value="LptG/LptF_permease"/>
</dbReference>
<feature type="transmembrane region" description="Helical" evidence="6">
    <location>
        <begin position="398"/>
        <end position="419"/>
    </location>
</feature>
<proteinExistence type="predicted"/>
<feature type="transmembrane region" description="Helical" evidence="6">
    <location>
        <begin position="20"/>
        <end position="50"/>
    </location>
</feature>
<feature type="transmembrane region" description="Helical" evidence="6">
    <location>
        <begin position="71"/>
        <end position="90"/>
    </location>
</feature>
<dbReference type="EMBL" id="LT634361">
    <property type="protein sequence ID" value="SFZ81761.1"/>
    <property type="molecule type" value="Genomic_DNA"/>
</dbReference>
<keyword evidence="5 6" id="KW-0472">Membrane</keyword>
<dbReference type="PANTHER" id="PTHR33529:SF6">
    <property type="entry name" value="YJGP_YJGQ FAMILY PERMEASE"/>
    <property type="match status" value="1"/>
</dbReference>
<feature type="transmembrane region" description="Helical" evidence="6">
    <location>
        <begin position="340"/>
        <end position="360"/>
    </location>
</feature>
<dbReference type="AlphaFoldDB" id="A0A2H1E8M9"/>
<sequence>MQALWLTFDNFAGKGISFGIILTFLWYTALLVIPQALPIGILLSSIMTLGSLSENYEFAAAKSAGISLQRLVKPLVFLALGLSVVNFLFLNNVYPYAVLKQINLKVNVKKKQPSLALVPGSFNTEIPNYQIKFDEKYGEEGNLLKNIIIYDLSSRKGNQKIITAKRGELISEEGSRYLTLVLRDGYYFEAHNKNNTSFKKRQKMPASHADFDEYTINIDISSLTKGSLTDEKYTKNFNMLSLSQLKDTLPSMKVNYDEYIITKAKSLYLNSNAKELYKYPDSLIDKRLSMNILDNFDLKEKINIFNNTTSKIDRTINNINSNKDNLKFKRKILNLYDIEFYNRVAFSFSCLLLFFVGAPLGSIIRKGGMGLPMVLAIGIYVLYFFSNTFGRNLAEESSITAIIGSWLSFVLMLPFALVLTTRAAKDKGLFDINSFSAPISTFFKNIFSSKEKQHHDDNNTK</sequence>
<keyword evidence="3 6" id="KW-0812">Transmembrane</keyword>
<dbReference type="KEGG" id="tmar:MARIT_1276"/>
<evidence type="ECO:0000256" key="2">
    <source>
        <dbReference type="ARBA" id="ARBA00022475"/>
    </source>
</evidence>
<evidence type="ECO:0000256" key="1">
    <source>
        <dbReference type="ARBA" id="ARBA00004651"/>
    </source>
</evidence>
<keyword evidence="4 6" id="KW-1133">Transmembrane helix</keyword>
<evidence type="ECO:0000256" key="3">
    <source>
        <dbReference type="ARBA" id="ARBA00022692"/>
    </source>
</evidence>
<dbReference type="Proteomes" id="UP000231564">
    <property type="component" value="Chromosome MARIT"/>
</dbReference>
<dbReference type="PANTHER" id="PTHR33529">
    <property type="entry name" value="SLR0882 PROTEIN-RELATED"/>
    <property type="match status" value="1"/>
</dbReference>
<organism evidence="7 8">
    <name type="scientific">Tenacibaculum maritimum NCIMB 2154</name>
    <dbReference type="NCBI Taxonomy" id="1349785"/>
    <lineage>
        <taxon>Bacteria</taxon>
        <taxon>Pseudomonadati</taxon>
        <taxon>Bacteroidota</taxon>
        <taxon>Flavobacteriia</taxon>
        <taxon>Flavobacteriales</taxon>
        <taxon>Flavobacteriaceae</taxon>
        <taxon>Tenacibaculum</taxon>
    </lineage>
</organism>
<evidence type="ECO:0000256" key="4">
    <source>
        <dbReference type="ARBA" id="ARBA00022989"/>
    </source>
</evidence>
<feature type="transmembrane region" description="Helical" evidence="6">
    <location>
        <begin position="367"/>
        <end position="386"/>
    </location>
</feature>
<dbReference type="STRING" id="1349785.GCA_000509405_01519"/>
<evidence type="ECO:0000256" key="5">
    <source>
        <dbReference type="ARBA" id="ARBA00023136"/>
    </source>
</evidence>
<gene>
    <name evidence="7" type="ORF">MARIT_1276</name>
</gene>
<protein>
    <submittedName>
        <fullName evidence="7">Putative permease YjgP/YjgQ family</fullName>
    </submittedName>
</protein>
<comment type="subcellular location">
    <subcellularLocation>
        <location evidence="1">Cell membrane</location>
        <topology evidence="1">Multi-pass membrane protein</topology>
    </subcellularLocation>
</comment>
<dbReference type="Pfam" id="PF03739">
    <property type="entry name" value="LptF_LptG"/>
    <property type="match status" value="1"/>
</dbReference>
<accession>A0A2H1E8M9</accession>
<keyword evidence="2" id="KW-1003">Cell membrane</keyword>
<dbReference type="GO" id="GO:0043190">
    <property type="term" value="C:ATP-binding cassette (ABC) transporter complex"/>
    <property type="evidence" value="ECO:0007669"/>
    <property type="project" value="TreeGrafter"/>
</dbReference>